<dbReference type="InterPro" id="IPR037873">
    <property type="entry name" value="BamE-like"/>
</dbReference>
<protein>
    <submittedName>
        <fullName evidence="5">SmpA/OmlA family protein</fullName>
    </submittedName>
</protein>
<evidence type="ECO:0000259" key="4">
    <source>
        <dbReference type="Pfam" id="PF04355"/>
    </source>
</evidence>
<dbReference type="Gene3D" id="3.30.1450.10">
    <property type="match status" value="1"/>
</dbReference>
<dbReference type="GO" id="GO:0019867">
    <property type="term" value="C:outer membrane"/>
    <property type="evidence" value="ECO:0007669"/>
    <property type="project" value="InterPro"/>
</dbReference>
<dbReference type="InterPro" id="IPR007450">
    <property type="entry name" value="BamE_dom"/>
</dbReference>
<keyword evidence="2" id="KW-0472">Membrane</keyword>
<feature type="signal peptide" evidence="3">
    <location>
        <begin position="1"/>
        <end position="26"/>
    </location>
</feature>
<gene>
    <name evidence="5" type="ORF">C8J26_3517</name>
</gene>
<evidence type="ECO:0000256" key="1">
    <source>
        <dbReference type="ARBA" id="ARBA00022729"/>
    </source>
</evidence>
<accession>A0A2T5GH48</accession>
<dbReference type="Proteomes" id="UP000244189">
    <property type="component" value="Unassembled WGS sequence"/>
</dbReference>
<keyword evidence="6" id="KW-1185">Reference proteome</keyword>
<dbReference type="AlphaFoldDB" id="A0A2T5GH48"/>
<feature type="chain" id="PRO_5015691766" evidence="3">
    <location>
        <begin position="27"/>
        <end position="147"/>
    </location>
</feature>
<organism evidence="5 6">
    <name type="scientific">Sphingomonas aurantiaca</name>
    <dbReference type="NCBI Taxonomy" id="185949"/>
    <lineage>
        <taxon>Bacteria</taxon>
        <taxon>Pseudomonadati</taxon>
        <taxon>Pseudomonadota</taxon>
        <taxon>Alphaproteobacteria</taxon>
        <taxon>Sphingomonadales</taxon>
        <taxon>Sphingomonadaceae</taxon>
        <taxon>Sphingomonas</taxon>
    </lineage>
</organism>
<comment type="caution">
    <text evidence="5">The sequence shown here is derived from an EMBL/GenBank/DDBJ whole genome shotgun (WGS) entry which is preliminary data.</text>
</comment>
<evidence type="ECO:0000313" key="5">
    <source>
        <dbReference type="EMBL" id="PTQ58649.1"/>
    </source>
</evidence>
<feature type="domain" description="Outer membrane protein assembly factor BamE" evidence="4">
    <location>
        <begin position="56"/>
        <end position="115"/>
    </location>
</feature>
<dbReference type="Pfam" id="PF04355">
    <property type="entry name" value="BamE"/>
    <property type="match status" value="1"/>
</dbReference>
<keyword evidence="1 3" id="KW-0732">Signal</keyword>
<reference evidence="5 6" key="1">
    <citation type="submission" date="2018-04" db="EMBL/GenBank/DDBJ databases">
        <title>Genomic Encyclopedia of Type Strains, Phase III (KMG-III): the genomes of soil and plant-associated and newly described type strains.</title>
        <authorList>
            <person name="Whitman W."/>
        </authorList>
    </citation>
    <scope>NUCLEOTIDE SEQUENCE [LARGE SCALE GENOMIC DNA]</scope>
    <source>
        <strain evidence="5 6">MA101b</strain>
    </source>
</reference>
<dbReference type="EMBL" id="QAOG01000007">
    <property type="protein sequence ID" value="PTQ58649.1"/>
    <property type="molecule type" value="Genomic_DNA"/>
</dbReference>
<sequence>MKQYVSLILALAAPASLLVPKGAAFSQVPTMSAPSPRPLVDGSAFKTKSAYDRKKGIVIQPSIVRLIVPGMDKDAVYRIVGAPHFGETMTRTFNYILNLTATGDDPMRCRMQVVFGTPQQGPLASRRPIVLRVVWQTSACADRVGAG</sequence>
<name>A0A2T5GH48_9SPHN</name>
<dbReference type="RefSeq" id="WP_056418667.1">
    <property type="nucleotide sequence ID" value="NZ_JASPFT010000001.1"/>
</dbReference>
<evidence type="ECO:0000256" key="2">
    <source>
        <dbReference type="ARBA" id="ARBA00023136"/>
    </source>
</evidence>
<evidence type="ECO:0000313" key="6">
    <source>
        <dbReference type="Proteomes" id="UP000244189"/>
    </source>
</evidence>
<evidence type="ECO:0000256" key="3">
    <source>
        <dbReference type="SAM" id="SignalP"/>
    </source>
</evidence>
<proteinExistence type="predicted"/>